<dbReference type="EMBL" id="BQKA01000036">
    <property type="protein sequence ID" value="GJM51073.1"/>
    <property type="molecule type" value="Genomic_DNA"/>
</dbReference>
<name>A0AAV5AUK4_9FLAO</name>
<reference evidence="1 4" key="1">
    <citation type="submission" date="2021-11" db="EMBL/GenBank/DDBJ databases">
        <title>Draft genome sequence of Capnocytophaga sp. strain KC07075 isolated from cat oral cavity.</title>
        <authorList>
            <person name="Suzuki M."/>
            <person name="Imaoka K."/>
            <person name="Kimura M."/>
            <person name="Morikawa S."/>
            <person name="Maeda K."/>
        </authorList>
    </citation>
    <scope>NUCLEOTIDE SEQUENCE</scope>
    <source>
        <strain evidence="1">KC07075</strain>
        <strain evidence="2 4">KC07079</strain>
    </source>
</reference>
<gene>
    <name evidence="1" type="ORF">RCZ15_20460</name>
    <name evidence="2" type="ORF">RCZ16_05760</name>
</gene>
<protein>
    <submittedName>
        <fullName evidence="1">Uncharacterized protein</fullName>
    </submittedName>
</protein>
<evidence type="ECO:0000313" key="3">
    <source>
        <dbReference type="Proteomes" id="UP001207736"/>
    </source>
</evidence>
<dbReference type="AlphaFoldDB" id="A0AAV5AUK4"/>
<accession>A0AAV5AUK4</accession>
<evidence type="ECO:0000313" key="1">
    <source>
        <dbReference type="EMBL" id="GJM51073.1"/>
    </source>
</evidence>
<evidence type="ECO:0000313" key="2">
    <source>
        <dbReference type="EMBL" id="GJM52258.1"/>
    </source>
</evidence>
<sequence length="128" mass="15016">MNKYVILNVTENTKNVSEVAKQHPAIEFETINNIEQAIEKLHNLSANVIFIDESISEEDTEKIQKIGTLLHPDVTIRLVDFNNQNEYDQLVVTLRKEYFKQKMTRYTFEDNPNLNNPFLNLDKTNIFN</sequence>
<dbReference type="EMBL" id="BQKB01000009">
    <property type="protein sequence ID" value="GJM52258.1"/>
    <property type="molecule type" value="Genomic_DNA"/>
</dbReference>
<evidence type="ECO:0000313" key="4">
    <source>
        <dbReference type="Proteomes" id="UP001208692"/>
    </source>
</evidence>
<comment type="caution">
    <text evidence="1">The sequence shown here is derived from an EMBL/GenBank/DDBJ whole genome shotgun (WGS) entry which is preliminary data.</text>
</comment>
<dbReference type="Proteomes" id="UP001208692">
    <property type="component" value="Unassembled WGS sequence"/>
</dbReference>
<dbReference type="Proteomes" id="UP001207736">
    <property type="component" value="Unassembled WGS sequence"/>
</dbReference>
<organism evidence="1 3">
    <name type="scientific">Capnocytophaga catalasegens</name>
    <dbReference type="NCBI Taxonomy" id="1004260"/>
    <lineage>
        <taxon>Bacteria</taxon>
        <taxon>Pseudomonadati</taxon>
        <taxon>Bacteroidota</taxon>
        <taxon>Flavobacteriia</taxon>
        <taxon>Flavobacteriales</taxon>
        <taxon>Flavobacteriaceae</taxon>
        <taxon>Capnocytophaga</taxon>
    </lineage>
</organism>
<keyword evidence="4" id="KW-1185">Reference proteome</keyword>
<dbReference type="RefSeq" id="WP_264846502.1">
    <property type="nucleotide sequence ID" value="NZ_BPMA01000021.1"/>
</dbReference>
<proteinExistence type="predicted"/>